<protein>
    <submittedName>
        <fullName evidence="3">IS66 family transposase</fullName>
    </submittedName>
</protein>
<dbReference type="AlphaFoldDB" id="A0A644U3P4"/>
<organism evidence="3">
    <name type="scientific">bioreactor metagenome</name>
    <dbReference type="NCBI Taxonomy" id="1076179"/>
    <lineage>
        <taxon>unclassified sequences</taxon>
        <taxon>metagenomes</taxon>
        <taxon>ecological metagenomes</taxon>
    </lineage>
</organism>
<evidence type="ECO:0000313" key="3">
    <source>
        <dbReference type="EMBL" id="MPL73292.1"/>
    </source>
</evidence>
<feature type="region of interest" description="Disordered" evidence="1">
    <location>
        <begin position="79"/>
        <end position="108"/>
    </location>
</feature>
<dbReference type="PANTHER" id="PTHR33678">
    <property type="entry name" value="BLL1576 PROTEIN"/>
    <property type="match status" value="1"/>
</dbReference>
<dbReference type="InterPro" id="IPR004291">
    <property type="entry name" value="Transposase_IS66_central"/>
</dbReference>
<dbReference type="PANTHER" id="PTHR33678:SF2">
    <property type="match status" value="1"/>
</dbReference>
<dbReference type="EMBL" id="VSSQ01000071">
    <property type="protein sequence ID" value="MPL73292.1"/>
    <property type="molecule type" value="Genomic_DNA"/>
</dbReference>
<dbReference type="Pfam" id="PF03050">
    <property type="entry name" value="DDE_Tnp_IS66"/>
    <property type="match status" value="1"/>
</dbReference>
<dbReference type="NCBIfam" id="NF033517">
    <property type="entry name" value="transpos_IS66"/>
    <property type="match status" value="1"/>
</dbReference>
<gene>
    <name evidence="3" type="ORF">SDC9_19089</name>
</gene>
<feature type="compositionally biased region" description="Basic and acidic residues" evidence="1">
    <location>
        <begin position="80"/>
        <end position="93"/>
    </location>
</feature>
<name>A0A644U3P4_9ZZZZ</name>
<dbReference type="InterPro" id="IPR052344">
    <property type="entry name" value="Transposase-related"/>
</dbReference>
<evidence type="ECO:0000256" key="1">
    <source>
        <dbReference type="SAM" id="MobiDB-lite"/>
    </source>
</evidence>
<comment type="caution">
    <text evidence="3">The sequence shown here is derived from an EMBL/GenBank/DDBJ whole genome shotgun (WGS) entry which is preliminary data.</text>
</comment>
<evidence type="ECO:0000259" key="2">
    <source>
        <dbReference type="Pfam" id="PF03050"/>
    </source>
</evidence>
<proteinExistence type="predicted"/>
<reference evidence="3" key="1">
    <citation type="submission" date="2019-08" db="EMBL/GenBank/DDBJ databases">
        <authorList>
            <person name="Kucharzyk K."/>
            <person name="Murdoch R.W."/>
            <person name="Higgins S."/>
            <person name="Loffler F."/>
        </authorList>
    </citation>
    <scope>NUCLEOTIDE SEQUENCE</scope>
</reference>
<feature type="domain" description="Transposase IS66 central" evidence="2">
    <location>
        <begin position="185"/>
        <end position="470"/>
    </location>
</feature>
<accession>A0A644U3P4</accession>
<sequence>MNSKRMIELLEDQLKLFSQREKIHLEQLIRQSEQIESLSVQVGSLTETIRSLEKSLLQKNGDMQKVEGKNRRMSKLLSNKSEKLVPDAAKEEPAETAPPVLPKDRGNNNAKRKEYFSLETIVEHVYPDDPAFDKEKARVIGSVDSVMYTYNKATFKKIIYRQYNCVQQEKVYSGKAPRSPLQNSNYDASFIAGMLQLRYVYSMPVERIVKYFTENGFELNKATAHGLIKKSAGLMDRLDDVLHTAILEDDYLCMDESYHTILTKEKNKDGKGVRKGYIWASLANTKKLVQYFYENGSRSREVLTNYIGNHYKGAIQSDGLINYKILETDTYPDVIRLACFQHCKRQFLDLANDKEAIGIVNIINRLYQAEHKIDLKWKPDKILEHRQEYAPPILAELKSKLLEIQSNPSTLPKSPLSKAVNYTLNEYDALCNYIVRPDYALDNNAVERCMRSISLSRKNSLFCGSHAGAKRTALLYSLSISCKLHNINSFEYFTDILSRLAYISPIAPDQIYRDLLPDKWTKLK</sequence>